<dbReference type="InterPro" id="IPR050251">
    <property type="entry name" value="HpcH-HpaI_aldolase"/>
</dbReference>
<dbReference type="Proteomes" id="UP000279259">
    <property type="component" value="Unassembled WGS sequence"/>
</dbReference>
<evidence type="ECO:0000256" key="2">
    <source>
        <dbReference type="ARBA" id="ARBA00022723"/>
    </source>
</evidence>
<keyword evidence="6" id="KW-1185">Reference proteome</keyword>
<dbReference type="InterPro" id="IPR015813">
    <property type="entry name" value="Pyrv/PenolPyrv_kinase-like_dom"/>
</dbReference>
<name>A0A427YEF8_9TREE</name>
<comment type="similarity">
    <text evidence="1">Belongs to the HpcH/HpaI aldolase family.</text>
</comment>
<dbReference type="GO" id="GO:0046872">
    <property type="term" value="F:metal ion binding"/>
    <property type="evidence" value="ECO:0007669"/>
    <property type="project" value="UniProtKB-KW"/>
</dbReference>
<dbReference type="InterPro" id="IPR005000">
    <property type="entry name" value="Aldolase/citrate-lyase_domain"/>
</dbReference>
<reference evidence="5 6" key="1">
    <citation type="submission" date="2018-11" db="EMBL/GenBank/DDBJ databases">
        <title>Genome sequence of Saitozyma podzolica DSM 27192.</title>
        <authorList>
            <person name="Aliyu H."/>
            <person name="Gorte O."/>
            <person name="Ochsenreither K."/>
        </authorList>
    </citation>
    <scope>NUCLEOTIDE SEQUENCE [LARGE SCALE GENOMIC DNA]</scope>
    <source>
        <strain evidence="5 6">DSM 27192</strain>
    </source>
</reference>
<dbReference type="SUPFAM" id="SSF51621">
    <property type="entry name" value="Phosphoenolpyruvate/pyruvate domain"/>
    <property type="match status" value="1"/>
</dbReference>
<organism evidence="5 6">
    <name type="scientific">Saitozyma podzolica</name>
    <dbReference type="NCBI Taxonomy" id="1890683"/>
    <lineage>
        <taxon>Eukaryota</taxon>
        <taxon>Fungi</taxon>
        <taxon>Dikarya</taxon>
        <taxon>Basidiomycota</taxon>
        <taxon>Agaricomycotina</taxon>
        <taxon>Tremellomycetes</taxon>
        <taxon>Tremellales</taxon>
        <taxon>Trimorphomycetaceae</taxon>
        <taxon>Saitozyma</taxon>
    </lineage>
</organism>
<dbReference type="GO" id="GO:0005737">
    <property type="term" value="C:cytoplasm"/>
    <property type="evidence" value="ECO:0007669"/>
    <property type="project" value="TreeGrafter"/>
</dbReference>
<evidence type="ECO:0000313" key="5">
    <source>
        <dbReference type="EMBL" id="RSH89559.1"/>
    </source>
</evidence>
<evidence type="ECO:0000259" key="4">
    <source>
        <dbReference type="Pfam" id="PF03328"/>
    </source>
</evidence>
<evidence type="ECO:0000313" key="6">
    <source>
        <dbReference type="Proteomes" id="UP000279259"/>
    </source>
</evidence>
<dbReference type="STRING" id="1890683.A0A427YEF8"/>
<dbReference type="Pfam" id="PF03328">
    <property type="entry name" value="HpcH_HpaI"/>
    <property type="match status" value="1"/>
</dbReference>
<sequence>MQATTYLKNALSRREKCIGFWLTCNAPPLAKTILATGDYTWALIDAEHGQITDADFYVLSNLIASAGASPIIRIPCDSEWMIKRALDAGAHGIMTPMCHNAVSAVPPTQPAL</sequence>
<protein>
    <recommendedName>
        <fullName evidence="4">HpcH/HpaI aldolase/citrate lyase domain-containing protein</fullName>
    </recommendedName>
</protein>
<keyword evidence="3" id="KW-0456">Lyase</keyword>
<dbReference type="PANTHER" id="PTHR30502">
    <property type="entry name" value="2-KETO-3-DEOXY-L-RHAMNONATE ALDOLASE"/>
    <property type="match status" value="1"/>
</dbReference>
<gene>
    <name evidence="5" type="ORF">EHS25_002110</name>
</gene>
<feature type="domain" description="HpcH/HpaI aldolase/citrate lyase" evidence="4">
    <location>
        <begin position="18"/>
        <end position="101"/>
    </location>
</feature>
<accession>A0A427YEF8</accession>
<proteinExistence type="inferred from homology"/>
<comment type="caution">
    <text evidence="5">The sequence shown here is derived from an EMBL/GenBank/DDBJ whole genome shotgun (WGS) entry which is preliminary data.</text>
</comment>
<dbReference type="GO" id="GO:0016832">
    <property type="term" value="F:aldehyde-lyase activity"/>
    <property type="evidence" value="ECO:0007669"/>
    <property type="project" value="TreeGrafter"/>
</dbReference>
<dbReference type="PANTHER" id="PTHR30502:SF0">
    <property type="entry name" value="PHOSPHOENOLPYRUVATE CARBOXYLASE FAMILY PROTEIN"/>
    <property type="match status" value="1"/>
</dbReference>
<keyword evidence="2" id="KW-0479">Metal-binding</keyword>
<dbReference type="AlphaFoldDB" id="A0A427YEF8"/>
<evidence type="ECO:0000256" key="1">
    <source>
        <dbReference type="ARBA" id="ARBA00005568"/>
    </source>
</evidence>
<dbReference type="EMBL" id="RSCD01000013">
    <property type="protein sequence ID" value="RSH89559.1"/>
    <property type="molecule type" value="Genomic_DNA"/>
</dbReference>
<evidence type="ECO:0000256" key="3">
    <source>
        <dbReference type="ARBA" id="ARBA00023239"/>
    </source>
</evidence>
<dbReference type="OrthoDB" id="1621678at2759"/>
<dbReference type="InterPro" id="IPR040442">
    <property type="entry name" value="Pyrv_kinase-like_dom_sf"/>
</dbReference>
<dbReference type="Gene3D" id="3.20.20.60">
    <property type="entry name" value="Phosphoenolpyruvate-binding domains"/>
    <property type="match status" value="1"/>
</dbReference>